<sequence>MESTMDSKRSQSSRGEEEELISTLHKRQGLNSFNLNLVKYQGFWYADMSLVATTISAQRHFQAQRSDIFVCTAPKTGTTWLKALAFAIVSRTAVDGDSTADPFVSKSPHECLPALEYAETFAPFHRDPRNPLIATHVPFSSLPKSASDSSGCKIVYICRDPKDTFVSMYHFFAKLAASRNMEPVPLNKAFEFFCEGASSFGPYWDHVLGYWKASLYQPDRILFLKYEDMKENTAFHVRKLAEFIGYGFTLEEEGNRVVEKIVRMCSFDHLSNLEVNKNGKIAENTPWEMENKLYFRKGTVNDWENHLTPEMAAHMDLITEKKLSGSGLNLIYACVVDVQVRIKLCPSTKLIVPDSICFPSMESKRNQSAHGDEKEVTSTLPRRAGLNLFYQGFWYSDVSLVATTISAQRSDIFLCSFPKTSTTWLKALAFSIVSRTTVIDCDSTADPFASMSPHECLPALEYSETFTPFDRDPRSPLIATHIPFSS</sequence>
<dbReference type="GO" id="GO:0008146">
    <property type="term" value="F:sulfotransferase activity"/>
    <property type="evidence" value="ECO:0007669"/>
    <property type="project" value="InterPro"/>
</dbReference>
<dbReference type="EMBL" id="VEPZ02001024">
    <property type="protein sequence ID" value="KAE8701304.1"/>
    <property type="molecule type" value="Genomic_DNA"/>
</dbReference>
<dbReference type="InterPro" id="IPR027417">
    <property type="entry name" value="P-loop_NTPase"/>
</dbReference>
<dbReference type="Gene3D" id="3.40.50.300">
    <property type="entry name" value="P-loop containing nucleotide triphosphate hydrolases"/>
    <property type="match status" value="2"/>
</dbReference>
<dbReference type="EC" id="2.8.2.-" evidence="3"/>
<keyword evidence="6" id="KW-1185">Reference proteome</keyword>
<proteinExistence type="inferred from homology"/>
<organism evidence="5 6">
    <name type="scientific">Hibiscus syriacus</name>
    <name type="common">Rose of Sharon</name>
    <dbReference type="NCBI Taxonomy" id="106335"/>
    <lineage>
        <taxon>Eukaryota</taxon>
        <taxon>Viridiplantae</taxon>
        <taxon>Streptophyta</taxon>
        <taxon>Embryophyta</taxon>
        <taxon>Tracheophyta</taxon>
        <taxon>Spermatophyta</taxon>
        <taxon>Magnoliopsida</taxon>
        <taxon>eudicotyledons</taxon>
        <taxon>Gunneridae</taxon>
        <taxon>Pentapetalae</taxon>
        <taxon>rosids</taxon>
        <taxon>malvids</taxon>
        <taxon>Malvales</taxon>
        <taxon>Malvaceae</taxon>
        <taxon>Malvoideae</taxon>
        <taxon>Hibiscus</taxon>
    </lineage>
</organism>
<keyword evidence="2 3" id="KW-0808">Transferase</keyword>
<dbReference type="SUPFAM" id="SSF52540">
    <property type="entry name" value="P-loop containing nucleoside triphosphate hydrolases"/>
    <property type="match status" value="2"/>
</dbReference>
<dbReference type="Proteomes" id="UP000436088">
    <property type="component" value="Unassembled WGS sequence"/>
</dbReference>
<feature type="domain" description="Sulfotransferase" evidence="4">
    <location>
        <begin position="410"/>
        <end position="485"/>
    </location>
</feature>
<dbReference type="AlphaFoldDB" id="A0A6A3AA71"/>
<evidence type="ECO:0000256" key="1">
    <source>
        <dbReference type="ARBA" id="ARBA00005771"/>
    </source>
</evidence>
<reference evidence="5" key="1">
    <citation type="submission" date="2019-09" db="EMBL/GenBank/DDBJ databases">
        <title>Draft genome information of white flower Hibiscus syriacus.</title>
        <authorList>
            <person name="Kim Y.-M."/>
        </authorList>
    </citation>
    <scope>NUCLEOTIDE SEQUENCE [LARGE SCALE GENOMIC DNA]</scope>
    <source>
        <strain evidence="5">YM2019G1</strain>
    </source>
</reference>
<accession>A0A6A3AA71</accession>
<evidence type="ECO:0000313" key="6">
    <source>
        <dbReference type="Proteomes" id="UP000436088"/>
    </source>
</evidence>
<feature type="domain" description="Sulfotransferase" evidence="4">
    <location>
        <begin position="66"/>
        <end position="327"/>
    </location>
</feature>
<evidence type="ECO:0000313" key="5">
    <source>
        <dbReference type="EMBL" id="KAE8701304.1"/>
    </source>
</evidence>
<comment type="caution">
    <text evidence="5">The sequence shown here is derived from an EMBL/GenBank/DDBJ whole genome shotgun (WGS) entry which is preliminary data.</text>
</comment>
<protein>
    <recommendedName>
        <fullName evidence="3">Sulfotransferase</fullName>
        <ecNumber evidence="3">2.8.2.-</ecNumber>
    </recommendedName>
</protein>
<dbReference type="PANTHER" id="PTHR11783">
    <property type="entry name" value="SULFOTRANSFERASE SULT"/>
    <property type="match status" value="1"/>
</dbReference>
<evidence type="ECO:0000259" key="4">
    <source>
        <dbReference type="Pfam" id="PF00685"/>
    </source>
</evidence>
<evidence type="ECO:0000256" key="3">
    <source>
        <dbReference type="RuleBase" id="RU361155"/>
    </source>
</evidence>
<comment type="similarity">
    <text evidence="1 3">Belongs to the sulfotransferase 1 family.</text>
</comment>
<name>A0A6A3AA71_HIBSY</name>
<gene>
    <name evidence="5" type="ORF">F3Y22_tig00110548pilonHSYRG00742</name>
</gene>
<dbReference type="InterPro" id="IPR000863">
    <property type="entry name" value="Sulfotransferase_dom"/>
</dbReference>
<evidence type="ECO:0000256" key="2">
    <source>
        <dbReference type="ARBA" id="ARBA00022679"/>
    </source>
</evidence>
<dbReference type="Pfam" id="PF00685">
    <property type="entry name" value="Sulfotransfer_1"/>
    <property type="match status" value="2"/>
</dbReference>